<dbReference type="OrthoDB" id="9060at10239"/>
<protein>
    <recommendedName>
        <fullName evidence="3">dTMP kinase</fullName>
        <ecNumber evidence="3">2.7.4.9</ecNumber>
    </recommendedName>
</protein>
<dbReference type="GO" id="GO:0005524">
    <property type="term" value="F:ATP binding"/>
    <property type="evidence" value="ECO:0007669"/>
    <property type="project" value="UniProtKB-KW"/>
</dbReference>
<evidence type="ECO:0000256" key="9">
    <source>
        <dbReference type="ARBA" id="ARBA00048743"/>
    </source>
</evidence>
<dbReference type="PANTHER" id="PTHR10344:SF4">
    <property type="entry name" value="UMP-CMP KINASE 2, MITOCHONDRIAL"/>
    <property type="match status" value="1"/>
</dbReference>
<evidence type="ECO:0000259" key="10">
    <source>
        <dbReference type="Pfam" id="PF02223"/>
    </source>
</evidence>
<proteinExistence type="inferred from homology"/>
<dbReference type="GO" id="GO:0006233">
    <property type="term" value="P:dTDP biosynthetic process"/>
    <property type="evidence" value="ECO:0007669"/>
    <property type="project" value="InterPro"/>
</dbReference>
<keyword evidence="4" id="KW-0808">Transferase</keyword>
<keyword evidence="6" id="KW-0547">Nucleotide-binding</keyword>
<keyword evidence="8" id="KW-0067">ATP-binding</keyword>
<comment type="similarity">
    <text evidence="2">Belongs to the thymidylate kinase family.</text>
</comment>
<dbReference type="Pfam" id="PF02223">
    <property type="entry name" value="Thymidylate_kin"/>
    <property type="match status" value="1"/>
</dbReference>
<reference evidence="11 12" key="1">
    <citation type="submission" date="2011-09" db="EMBL/GenBank/DDBJ databases">
        <authorList>
            <person name="Pope W.H."/>
            <person name="Pedulla M.L."/>
            <person name="Ford M.E."/>
            <person name="Peebles C.L."/>
            <person name="Hatfull G.H."/>
            <person name="Hendrix R.W."/>
        </authorList>
    </citation>
    <scope>NUCLEOTIDE SEQUENCE [LARGE SCALE GENOMIC DNA]</scope>
    <source>
        <strain evidence="11">G</strain>
    </source>
</reference>
<keyword evidence="12" id="KW-1185">Reference proteome</keyword>
<comment type="catalytic activity">
    <reaction evidence="9">
        <text>dTMP + ATP = dTDP + ADP</text>
        <dbReference type="Rhea" id="RHEA:13517"/>
        <dbReference type="ChEBI" id="CHEBI:30616"/>
        <dbReference type="ChEBI" id="CHEBI:58369"/>
        <dbReference type="ChEBI" id="CHEBI:63528"/>
        <dbReference type="ChEBI" id="CHEBI:456216"/>
        <dbReference type="EC" id="2.7.4.9"/>
    </reaction>
</comment>
<dbReference type="CDD" id="cd01672">
    <property type="entry name" value="TMPK"/>
    <property type="match status" value="1"/>
</dbReference>
<evidence type="ECO:0000313" key="12">
    <source>
        <dbReference type="Proteomes" id="UP000009273"/>
    </source>
</evidence>
<accession>G3MB74</accession>
<evidence type="ECO:0000256" key="5">
    <source>
        <dbReference type="ARBA" id="ARBA00022727"/>
    </source>
</evidence>
<dbReference type="GO" id="GO:0006227">
    <property type="term" value="P:dUDP biosynthetic process"/>
    <property type="evidence" value="ECO:0007669"/>
    <property type="project" value="TreeGrafter"/>
</dbReference>
<sequence>MDKLQVYNLFRKNKKLKKGKLLTFEGLDGSSKETQTNNLISYLEKEGYKVLKVDFPNYDSPIGEVISSYLRGEFGKLEDVPLKLISMVYSSDRARYANTIENHIKNGGVVIANRYTYSNLFHAAKMEKEERTEFIDWIEEIEFNEMKVFQPDYNFYLYVDPTISLKRIEERGKRGYQEGKEDIHENNSKLLIDTAETYLDFAKSRDNWVIIDQMKKGKQLPIDVVFEMIKDEVNKILIEE</sequence>
<keyword evidence="7" id="KW-0418">Kinase</keyword>
<evidence type="ECO:0000256" key="8">
    <source>
        <dbReference type="ARBA" id="ARBA00022840"/>
    </source>
</evidence>
<dbReference type="InterPro" id="IPR027417">
    <property type="entry name" value="P-loop_NTPase"/>
</dbReference>
<feature type="domain" description="Thymidylate kinase-like" evidence="10">
    <location>
        <begin position="24"/>
        <end position="216"/>
    </location>
</feature>
<dbReference type="SUPFAM" id="SSF52540">
    <property type="entry name" value="P-loop containing nucleoside triphosphate hydrolases"/>
    <property type="match status" value="1"/>
</dbReference>
<dbReference type="GO" id="GO:0004798">
    <property type="term" value="F:dTMP kinase activity"/>
    <property type="evidence" value="ECO:0007669"/>
    <property type="project" value="UniProtKB-EC"/>
</dbReference>
<name>G3MB74_9CAUD</name>
<dbReference type="RefSeq" id="YP_009015986.1">
    <property type="nucleotide sequence ID" value="NC_023719.1"/>
</dbReference>
<keyword evidence="5" id="KW-0545">Nucleotide biosynthesis</keyword>
<dbReference type="InterPro" id="IPR039430">
    <property type="entry name" value="Thymidylate_kin-like_dom"/>
</dbReference>
<evidence type="ECO:0000256" key="4">
    <source>
        <dbReference type="ARBA" id="ARBA00022679"/>
    </source>
</evidence>
<dbReference type="GO" id="GO:0006235">
    <property type="term" value="P:dTTP biosynthetic process"/>
    <property type="evidence" value="ECO:0007669"/>
    <property type="project" value="UniProtKB-UniPathway"/>
</dbReference>
<dbReference type="PANTHER" id="PTHR10344">
    <property type="entry name" value="THYMIDYLATE KINASE"/>
    <property type="match status" value="1"/>
</dbReference>
<dbReference type="Proteomes" id="UP000009273">
    <property type="component" value="Segment"/>
</dbReference>
<dbReference type="InterPro" id="IPR018094">
    <property type="entry name" value="Thymidylate_kinase"/>
</dbReference>
<dbReference type="EC" id="2.7.4.9" evidence="3"/>
<dbReference type="Gene3D" id="3.40.50.300">
    <property type="entry name" value="P-loop containing nucleotide triphosphate hydrolases"/>
    <property type="match status" value="1"/>
</dbReference>
<dbReference type="NCBIfam" id="TIGR00041">
    <property type="entry name" value="DTMP_kinase"/>
    <property type="match status" value="1"/>
</dbReference>
<dbReference type="KEGG" id="vg:18563902"/>
<dbReference type="GeneID" id="18563902"/>
<dbReference type="EMBL" id="JN638751">
    <property type="protein sequence ID" value="AEO93937.1"/>
    <property type="molecule type" value="Genomic_DNA"/>
</dbReference>
<evidence type="ECO:0000313" key="11">
    <source>
        <dbReference type="EMBL" id="AEO93937.1"/>
    </source>
</evidence>
<dbReference type="UniPathway" id="UPA00575"/>
<evidence type="ECO:0000256" key="6">
    <source>
        <dbReference type="ARBA" id="ARBA00022741"/>
    </source>
</evidence>
<comment type="pathway">
    <text evidence="1">Pyrimidine metabolism; dTTP biosynthesis.</text>
</comment>
<evidence type="ECO:0000256" key="1">
    <source>
        <dbReference type="ARBA" id="ARBA00004992"/>
    </source>
</evidence>
<evidence type="ECO:0000256" key="3">
    <source>
        <dbReference type="ARBA" id="ARBA00012980"/>
    </source>
</evidence>
<dbReference type="HAMAP" id="MF_00165">
    <property type="entry name" value="Thymidylate_kinase"/>
    <property type="match status" value="1"/>
</dbReference>
<gene>
    <name evidence="11" type="primary">694</name>
    <name evidence="11" type="ORF">G_694</name>
</gene>
<evidence type="ECO:0000256" key="7">
    <source>
        <dbReference type="ARBA" id="ARBA00022777"/>
    </source>
</evidence>
<evidence type="ECO:0000256" key="2">
    <source>
        <dbReference type="ARBA" id="ARBA00009776"/>
    </source>
</evidence>
<organism evidence="11 12">
    <name type="scientific">Bacillus phage G</name>
    <dbReference type="NCBI Taxonomy" id="2884420"/>
    <lineage>
        <taxon>Viruses</taxon>
        <taxon>Duplodnaviria</taxon>
        <taxon>Heunggongvirae</taxon>
        <taxon>Uroviricota</taxon>
        <taxon>Caudoviricetes</taxon>
        <taxon>Donellivirus</taxon>
        <taxon>Donellivirus gee</taxon>
    </lineage>
</organism>